<dbReference type="InterPro" id="IPR000326">
    <property type="entry name" value="PAP2/HPO"/>
</dbReference>
<sequence>MIVHRRTWTRVFAVCFIPIVTIINAVVLVTSLGDCNECKRPCGSCVSSNGLPSGHATNAIGFSLWILLEALVGGGKQWTTRTKVTRCGAALVLFLPVPYSRMYVGDHTELQVVIGSADGIVFGLLYFLLLRYVVARRLPRVTERMKQGRWRFLNMVNDFYVINEDDSSSLSPLVTSGRSESIDDVSVKV</sequence>
<proteinExistence type="predicted"/>
<dbReference type="eggNOG" id="ENOG502SC5I">
    <property type="taxonomic scope" value="Eukaryota"/>
</dbReference>
<keyword evidence="1" id="KW-0472">Membrane</keyword>
<reference evidence="4" key="1">
    <citation type="journal article" date="2010" name="Science">
        <title>Signatures of adaptation to obligate biotrophy in the Hyaloperonospora arabidopsidis genome.</title>
        <authorList>
            <person name="Baxter L."/>
            <person name="Tripathy S."/>
            <person name="Ishaque N."/>
            <person name="Boot N."/>
            <person name="Cabral A."/>
            <person name="Kemen E."/>
            <person name="Thines M."/>
            <person name="Ah-Fong A."/>
            <person name="Anderson R."/>
            <person name="Badejoko W."/>
            <person name="Bittner-Eddy P."/>
            <person name="Boore J.L."/>
            <person name="Chibucos M.C."/>
            <person name="Coates M."/>
            <person name="Dehal P."/>
            <person name="Delehaunty K."/>
            <person name="Dong S."/>
            <person name="Downton P."/>
            <person name="Dumas B."/>
            <person name="Fabro G."/>
            <person name="Fronick C."/>
            <person name="Fuerstenberg S.I."/>
            <person name="Fulton L."/>
            <person name="Gaulin E."/>
            <person name="Govers F."/>
            <person name="Hughes L."/>
            <person name="Humphray S."/>
            <person name="Jiang R.H."/>
            <person name="Judelson H."/>
            <person name="Kamoun S."/>
            <person name="Kyung K."/>
            <person name="Meijer H."/>
            <person name="Minx P."/>
            <person name="Morris P."/>
            <person name="Nelson J."/>
            <person name="Phuntumart V."/>
            <person name="Qutob D."/>
            <person name="Rehmany A."/>
            <person name="Rougon-Cardoso A."/>
            <person name="Ryden P."/>
            <person name="Torto-Alalibo T."/>
            <person name="Studholme D."/>
            <person name="Wang Y."/>
            <person name="Win J."/>
            <person name="Wood J."/>
            <person name="Clifton S.W."/>
            <person name="Rogers J."/>
            <person name="Van den Ackerveken G."/>
            <person name="Jones J.D."/>
            <person name="McDowell J.M."/>
            <person name="Beynon J."/>
            <person name="Tyler B.M."/>
        </authorList>
    </citation>
    <scope>NUCLEOTIDE SEQUENCE [LARGE SCALE GENOMIC DNA]</scope>
    <source>
        <strain evidence="4">Emoy2</strain>
    </source>
</reference>
<dbReference type="Gene3D" id="1.20.144.10">
    <property type="entry name" value="Phosphatidic acid phosphatase type 2/haloperoxidase"/>
    <property type="match status" value="1"/>
</dbReference>
<evidence type="ECO:0000313" key="4">
    <source>
        <dbReference type="Proteomes" id="UP000011713"/>
    </source>
</evidence>
<feature type="transmembrane region" description="Helical" evidence="1">
    <location>
        <begin position="110"/>
        <end position="134"/>
    </location>
</feature>
<name>M4B8G6_HYAAE</name>
<feature type="transmembrane region" description="Helical" evidence="1">
    <location>
        <begin position="12"/>
        <end position="33"/>
    </location>
</feature>
<feature type="transmembrane region" description="Helical" evidence="1">
    <location>
        <begin position="84"/>
        <end position="104"/>
    </location>
</feature>
<dbReference type="EnsemblProtists" id="HpaT802572">
    <property type="protein sequence ID" value="HpaP802572"/>
    <property type="gene ID" value="HpaG802572"/>
</dbReference>
<accession>M4B8G6</accession>
<keyword evidence="1" id="KW-0812">Transmembrane</keyword>
<protein>
    <recommendedName>
        <fullName evidence="2">Phosphatidic acid phosphatase type 2/haloperoxidase domain-containing protein</fullName>
    </recommendedName>
</protein>
<evidence type="ECO:0000256" key="1">
    <source>
        <dbReference type="SAM" id="Phobius"/>
    </source>
</evidence>
<feature type="domain" description="Phosphatidic acid phosphatase type 2/haloperoxidase" evidence="2">
    <location>
        <begin position="45"/>
        <end position="132"/>
    </location>
</feature>
<dbReference type="SUPFAM" id="SSF48317">
    <property type="entry name" value="Acid phosphatase/Vanadium-dependent haloperoxidase"/>
    <property type="match status" value="1"/>
</dbReference>
<dbReference type="InParanoid" id="M4B8G6"/>
<evidence type="ECO:0000259" key="2">
    <source>
        <dbReference type="Pfam" id="PF01569"/>
    </source>
</evidence>
<keyword evidence="4" id="KW-1185">Reference proteome</keyword>
<dbReference type="HOGENOM" id="CLU_072979_0_0_1"/>
<evidence type="ECO:0000313" key="3">
    <source>
        <dbReference type="EnsemblProtists" id="HpaP802572"/>
    </source>
</evidence>
<dbReference type="PANTHER" id="PTHR14969:SF13">
    <property type="entry name" value="AT30094P"/>
    <property type="match status" value="1"/>
</dbReference>
<keyword evidence="1" id="KW-1133">Transmembrane helix</keyword>
<dbReference type="Pfam" id="PF01569">
    <property type="entry name" value="PAP2"/>
    <property type="match status" value="1"/>
</dbReference>
<dbReference type="PANTHER" id="PTHR14969">
    <property type="entry name" value="SPHINGOSINE-1-PHOSPHATE PHOSPHOHYDROLASE"/>
    <property type="match status" value="1"/>
</dbReference>
<organism evidence="3 4">
    <name type="scientific">Hyaloperonospora arabidopsidis (strain Emoy2)</name>
    <name type="common">Downy mildew agent</name>
    <name type="synonym">Peronospora arabidopsidis</name>
    <dbReference type="NCBI Taxonomy" id="559515"/>
    <lineage>
        <taxon>Eukaryota</taxon>
        <taxon>Sar</taxon>
        <taxon>Stramenopiles</taxon>
        <taxon>Oomycota</taxon>
        <taxon>Peronosporomycetes</taxon>
        <taxon>Peronosporales</taxon>
        <taxon>Peronosporaceae</taxon>
        <taxon>Hyaloperonospora</taxon>
    </lineage>
</organism>
<dbReference type="GO" id="GO:0042392">
    <property type="term" value="F:sphingosine-1-phosphate phosphatase activity"/>
    <property type="evidence" value="ECO:0007669"/>
    <property type="project" value="TreeGrafter"/>
</dbReference>
<dbReference type="Proteomes" id="UP000011713">
    <property type="component" value="Unassembled WGS sequence"/>
</dbReference>
<dbReference type="AlphaFoldDB" id="M4B8G6"/>
<dbReference type="EMBL" id="JH597989">
    <property type="status" value="NOT_ANNOTATED_CDS"/>
    <property type="molecule type" value="Genomic_DNA"/>
</dbReference>
<dbReference type="InterPro" id="IPR036938">
    <property type="entry name" value="PAP2/HPO_sf"/>
</dbReference>
<feature type="transmembrane region" description="Helical" evidence="1">
    <location>
        <begin position="53"/>
        <end position="72"/>
    </location>
</feature>
<dbReference type="VEuPathDB" id="FungiDB:HpaG802572"/>
<reference evidence="3" key="2">
    <citation type="submission" date="2015-06" db="UniProtKB">
        <authorList>
            <consortium name="EnsemblProtists"/>
        </authorList>
    </citation>
    <scope>IDENTIFICATION</scope>
    <source>
        <strain evidence="3">Emoy2</strain>
    </source>
</reference>